<feature type="transmembrane region" description="Helical" evidence="8">
    <location>
        <begin position="444"/>
        <end position="465"/>
    </location>
</feature>
<organism evidence="9 10">
    <name type="scientific">Eubacterium multiforme</name>
    <dbReference type="NCBI Taxonomy" id="83339"/>
    <lineage>
        <taxon>Bacteria</taxon>
        <taxon>Bacillati</taxon>
        <taxon>Bacillota</taxon>
        <taxon>Clostridia</taxon>
        <taxon>Eubacteriales</taxon>
        <taxon>Eubacteriaceae</taxon>
        <taxon>Eubacterium</taxon>
    </lineage>
</organism>
<dbReference type="InterPro" id="IPR024923">
    <property type="entry name" value="PG_synth_SpoVB"/>
</dbReference>
<evidence type="ECO:0000256" key="6">
    <source>
        <dbReference type="ARBA" id="ARBA00023136"/>
    </source>
</evidence>
<evidence type="ECO:0000256" key="5">
    <source>
        <dbReference type="ARBA" id="ARBA00022989"/>
    </source>
</evidence>
<dbReference type="EMBL" id="JAUSUF010000001">
    <property type="protein sequence ID" value="MDQ0148509.1"/>
    <property type="molecule type" value="Genomic_DNA"/>
</dbReference>
<evidence type="ECO:0000313" key="10">
    <source>
        <dbReference type="Proteomes" id="UP001228504"/>
    </source>
</evidence>
<evidence type="ECO:0000256" key="1">
    <source>
        <dbReference type="ARBA" id="ARBA00004141"/>
    </source>
</evidence>
<name>A0ABT9UPD5_9FIRM</name>
<evidence type="ECO:0000256" key="8">
    <source>
        <dbReference type="SAM" id="Phobius"/>
    </source>
</evidence>
<proteinExistence type="inferred from homology"/>
<feature type="transmembrane region" description="Helical" evidence="8">
    <location>
        <begin position="276"/>
        <end position="300"/>
    </location>
</feature>
<comment type="subcellular location">
    <subcellularLocation>
        <location evidence="1">Membrane</location>
        <topology evidence="1">Multi-pass membrane protein</topology>
    </subcellularLocation>
</comment>
<keyword evidence="6 8" id="KW-0472">Membrane</keyword>
<dbReference type="NCBIfam" id="TIGR02900">
    <property type="entry name" value="spore_V_B"/>
    <property type="match status" value="1"/>
</dbReference>
<dbReference type="PANTHER" id="PTHR43298">
    <property type="entry name" value="MULTIDRUG RESISTANCE PROTEIN NORM-RELATED"/>
    <property type="match status" value="1"/>
</dbReference>
<feature type="transmembrane region" description="Helical" evidence="8">
    <location>
        <begin position="43"/>
        <end position="66"/>
    </location>
</feature>
<feature type="transmembrane region" description="Helical" evidence="8">
    <location>
        <begin position="321"/>
        <end position="341"/>
    </location>
</feature>
<keyword evidence="3" id="KW-0813">Transport</keyword>
<evidence type="ECO:0000256" key="7">
    <source>
        <dbReference type="ARBA" id="ARBA00031636"/>
    </source>
</evidence>
<comment type="similarity">
    <text evidence="2">Belongs to the multi antimicrobial extrusion (MATE) (TC 2.A.66.1) family.</text>
</comment>
<keyword evidence="5 8" id="KW-1133">Transmembrane helix</keyword>
<feature type="transmembrane region" description="Helical" evidence="8">
    <location>
        <begin position="12"/>
        <end position="31"/>
    </location>
</feature>
<feature type="transmembrane region" description="Helical" evidence="8">
    <location>
        <begin position="226"/>
        <end position="256"/>
    </location>
</feature>
<feature type="transmembrane region" description="Helical" evidence="8">
    <location>
        <begin position="123"/>
        <end position="146"/>
    </location>
</feature>
<feature type="transmembrane region" description="Helical" evidence="8">
    <location>
        <begin position="471"/>
        <end position="491"/>
    </location>
</feature>
<dbReference type="RefSeq" id="WP_307482643.1">
    <property type="nucleotide sequence ID" value="NZ_JAUSUF010000001.1"/>
</dbReference>
<dbReference type="InterPro" id="IPR002797">
    <property type="entry name" value="Polysacc_synth"/>
</dbReference>
<dbReference type="PIRSF" id="PIRSF038958">
    <property type="entry name" value="PG_synth_SpoVB"/>
    <property type="match status" value="1"/>
</dbReference>
<feature type="transmembrane region" description="Helical" evidence="8">
    <location>
        <begin position="353"/>
        <end position="377"/>
    </location>
</feature>
<evidence type="ECO:0000256" key="2">
    <source>
        <dbReference type="ARBA" id="ARBA00010199"/>
    </source>
</evidence>
<reference evidence="9 10" key="1">
    <citation type="submission" date="2023-07" db="EMBL/GenBank/DDBJ databases">
        <title>Genomic Encyclopedia of Type Strains, Phase IV (KMG-IV): sequencing the most valuable type-strain genomes for metagenomic binning, comparative biology and taxonomic classification.</title>
        <authorList>
            <person name="Goeker M."/>
        </authorList>
    </citation>
    <scope>NUCLEOTIDE SEQUENCE [LARGE SCALE GENOMIC DNA]</scope>
    <source>
        <strain evidence="9 10">DSM 20694</strain>
    </source>
</reference>
<gene>
    <name evidence="9" type="ORF">J2S18_000426</name>
</gene>
<feature type="transmembrane region" description="Helical" evidence="8">
    <location>
        <begin position="389"/>
        <end position="407"/>
    </location>
</feature>
<feature type="transmembrane region" description="Helical" evidence="8">
    <location>
        <begin position="87"/>
        <end position="111"/>
    </location>
</feature>
<evidence type="ECO:0000313" key="9">
    <source>
        <dbReference type="EMBL" id="MDQ0148509.1"/>
    </source>
</evidence>
<evidence type="ECO:0000256" key="4">
    <source>
        <dbReference type="ARBA" id="ARBA00022692"/>
    </source>
</evidence>
<feature type="transmembrane region" description="Helical" evidence="8">
    <location>
        <begin position="413"/>
        <end position="432"/>
    </location>
</feature>
<comment type="caution">
    <text evidence="9">The sequence shown here is derived from an EMBL/GenBank/DDBJ whole genome shotgun (WGS) entry which is preliminary data.</text>
</comment>
<evidence type="ECO:0000256" key="3">
    <source>
        <dbReference type="ARBA" id="ARBA00022448"/>
    </source>
</evidence>
<dbReference type="InterPro" id="IPR014249">
    <property type="entry name" value="Spore_V_B"/>
</dbReference>
<feature type="transmembrane region" description="Helical" evidence="8">
    <location>
        <begin position="158"/>
        <end position="176"/>
    </location>
</feature>
<dbReference type="Proteomes" id="UP001228504">
    <property type="component" value="Unassembled WGS sequence"/>
</dbReference>
<dbReference type="Pfam" id="PF01943">
    <property type="entry name" value="Polysacc_synt"/>
    <property type="match status" value="1"/>
</dbReference>
<keyword evidence="10" id="KW-1185">Reference proteome</keyword>
<dbReference type="PANTHER" id="PTHR43298:SF2">
    <property type="entry name" value="FMN_FAD EXPORTER YEEO-RELATED"/>
    <property type="match status" value="1"/>
</dbReference>
<dbReference type="InterPro" id="IPR050222">
    <property type="entry name" value="MATE_MdtK"/>
</dbReference>
<keyword evidence="4 8" id="KW-0812">Transmembrane</keyword>
<sequence length="497" mass="55397">MEKDNFFKNSFILTASNITTGLLGFAFSIYLSKILGAEGIGLYNIIMPIYNLFICLMTAGIVAALSKVSAVYSERNETNNLTKTINSVALFNIIWALLIGILVFFLAPFISKYGINDVRTINAIKVTCPAMIFISLSNILKGYFLGVSKIKVPALVDIFEKGMRIITITILVYAFSTENLTTLVTLAYVSLAIGEFQSLILLFFYYRKCIRKLPKSNIKPEGRAQLLFNVLIISLPLCINGFLSNIFATLSTLIVPRRLLAAGFSYGEALSLIGKYTGMAVTLIGIPLIVVNSINSLLIPDLSQSLSRGDSYEASVRIKKVMKISFLLGLSTTVICSLIPYELGNLFYSRNDLGSFIFMASLSAPIFFTSSIMFGVLNGLNKQGIIVRNSFIIALMELICLFIFTSIPNINIYGYSITLFITSSFSIILNLYEVKKEIKINISLTNVLIFILLAILTFLILNIFIKRFLYPLGTFETLFVVLITFLIFIYYSRFGEY</sequence>
<accession>A0ABT9UPD5</accession>
<feature type="transmembrane region" description="Helical" evidence="8">
    <location>
        <begin position="182"/>
        <end position="206"/>
    </location>
</feature>
<protein>
    <recommendedName>
        <fullName evidence="7">Multidrug-efflux transporter</fullName>
    </recommendedName>
</protein>